<reference evidence="1 2" key="1">
    <citation type="submission" date="2019-03" db="EMBL/GenBank/DDBJ databases">
        <title>Genomic Encyclopedia of Archaeal and Bacterial Type Strains, Phase II (KMG-II): from individual species to whole genera.</title>
        <authorList>
            <person name="Goeker M."/>
        </authorList>
    </citation>
    <scope>NUCLEOTIDE SEQUENCE [LARGE SCALE GENOMIC DNA]</scope>
    <source>
        <strain evidence="1 2">DSM 24323</strain>
    </source>
</reference>
<proteinExistence type="predicted"/>
<dbReference type="EMBL" id="SOAW01000002">
    <property type="protein sequence ID" value="TDT30904.1"/>
    <property type="molecule type" value="Genomic_DNA"/>
</dbReference>
<dbReference type="Pfam" id="PF13238">
    <property type="entry name" value="AAA_18"/>
    <property type="match status" value="1"/>
</dbReference>
<evidence type="ECO:0000313" key="2">
    <source>
        <dbReference type="Proteomes" id="UP000295371"/>
    </source>
</evidence>
<comment type="caution">
    <text evidence="1">The sequence shown here is derived from an EMBL/GenBank/DDBJ whole genome shotgun (WGS) entry which is preliminary data.</text>
</comment>
<dbReference type="Gene3D" id="3.40.50.300">
    <property type="entry name" value="P-loop containing nucleotide triphosphate hydrolases"/>
    <property type="match status" value="1"/>
</dbReference>
<dbReference type="Proteomes" id="UP000295371">
    <property type="component" value="Unassembled WGS sequence"/>
</dbReference>
<name>A0A4R7J1G2_9ACTN</name>
<keyword evidence="2" id="KW-1185">Reference proteome</keyword>
<dbReference type="RefSeq" id="WP_133755245.1">
    <property type="nucleotide sequence ID" value="NZ_SOAW01000002.1"/>
</dbReference>
<sequence length="187" mass="21085">MVVEPPAAVDPGPRRIGIAELPDRLSGARVIIIDGRSGSGKTQLADRLAERFGARVVHLDDLYEGWDGLGAGQRYLVEKIITPLLQGRAARWQSWNWATDRRDRWHRIEPGERLIIEGCGSLTSQTLPLAQATVWLAASEAVRRARARRRDGDDWWWEQWAGQELEHLRANRPESLAELLVDTDLAP</sequence>
<organism evidence="1 2">
    <name type="scientific">Naumannella halotolerans</name>
    <dbReference type="NCBI Taxonomy" id="993414"/>
    <lineage>
        <taxon>Bacteria</taxon>
        <taxon>Bacillati</taxon>
        <taxon>Actinomycetota</taxon>
        <taxon>Actinomycetes</taxon>
        <taxon>Propionibacteriales</taxon>
        <taxon>Propionibacteriaceae</taxon>
        <taxon>Naumannella</taxon>
    </lineage>
</organism>
<dbReference type="SUPFAM" id="SSF52540">
    <property type="entry name" value="P-loop containing nucleoside triphosphate hydrolases"/>
    <property type="match status" value="1"/>
</dbReference>
<gene>
    <name evidence="1" type="ORF">CLV29_2311</name>
</gene>
<evidence type="ECO:0000313" key="1">
    <source>
        <dbReference type="EMBL" id="TDT30904.1"/>
    </source>
</evidence>
<dbReference type="AlphaFoldDB" id="A0A4R7J1G2"/>
<accession>A0A4R7J1G2</accession>
<protein>
    <submittedName>
        <fullName evidence="1">AAA domain-containing protein</fullName>
    </submittedName>
</protein>
<dbReference type="InterPro" id="IPR027417">
    <property type="entry name" value="P-loop_NTPase"/>
</dbReference>
<dbReference type="OrthoDB" id="3237545at2"/>